<comment type="caution">
    <text evidence="2">The sequence shown here is derived from an EMBL/GenBank/DDBJ whole genome shotgun (WGS) entry which is preliminary data.</text>
</comment>
<name>A0A6G0T627_APHGL</name>
<feature type="transmembrane region" description="Helical" evidence="1">
    <location>
        <begin position="56"/>
        <end position="76"/>
    </location>
</feature>
<evidence type="ECO:0000256" key="1">
    <source>
        <dbReference type="SAM" id="Phobius"/>
    </source>
</evidence>
<keyword evidence="1" id="KW-0812">Transmembrane</keyword>
<keyword evidence="3" id="KW-1185">Reference proteome</keyword>
<evidence type="ECO:0000313" key="2">
    <source>
        <dbReference type="EMBL" id="KAE9526708.1"/>
    </source>
</evidence>
<evidence type="ECO:0000313" key="3">
    <source>
        <dbReference type="Proteomes" id="UP000475862"/>
    </source>
</evidence>
<accession>A0A6G0T627</accession>
<dbReference type="AlphaFoldDB" id="A0A6G0T627"/>
<proteinExistence type="predicted"/>
<keyword evidence="1" id="KW-1133">Transmembrane helix</keyword>
<keyword evidence="1" id="KW-0472">Membrane</keyword>
<feature type="transmembrane region" description="Helical" evidence="1">
    <location>
        <begin position="32"/>
        <end position="50"/>
    </location>
</feature>
<organism evidence="2 3">
    <name type="scientific">Aphis glycines</name>
    <name type="common">Soybean aphid</name>
    <dbReference type="NCBI Taxonomy" id="307491"/>
    <lineage>
        <taxon>Eukaryota</taxon>
        <taxon>Metazoa</taxon>
        <taxon>Ecdysozoa</taxon>
        <taxon>Arthropoda</taxon>
        <taxon>Hexapoda</taxon>
        <taxon>Insecta</taxon>
        <taxon>Pterygota</taxon>
        <taxon>Neoptera</taxon>
        <taxon>Paraneoptera</taxon>
        <taxon>Hemiptera</taxon>
        <taxon>Sternorrhyncha</taxon>
        <taxon>Aphidomorpha</taxon>
        <taxon>Aphidoidea</taxon>
        <taxon>Aphididae</taxon>
        <taxon>Aphidini</taxon>
        <taxon>Aphis</taxon>
        <taxon>Aphis</taxon>
    </lineage>
</organism>
<dbReference type="Proteomes" id="UP000475862">
    <property type="component" value="Unassembled WGS sequence"/>
</dbReference>
<reference evidence="2 3" key="1">
    <citation type="submission" date="2019-08" db="EMBL/GenBank/DDBJ databases">
        <title>The genome of the soybean aphid Biotype 1, its phylome, world population structure and adaptation to the North American continent.</title>
        <authorList>
            <person name="Giordano R."/>
            <person name="Donthu R.K."/>
            <person name="Hernandez A.G."/>
            <person name="Wright C.L."/>
            <person name="Zimin A.V."/>
        </authorList>
    </citation>
    <scope>NUCLEOTIDE SEQUENCE [LARGE SCALE GENOMIC DNA]</scope>
    <source>
        <tissue evidence="2">Whole aphids</tissue>
    </source>
</reference>
<gene>
    <name evidence="2" type="ORF">AGLY_013356</name>
</gene>
<dbReference type="EMBL" id="VYZN01000054">
    <property type="protein sequence ID" value="KAE9526708.1"/>
    <property type="molecule type" value="Genomic_DNA"/>
</dbReference>
<sequence>MSREKPQTSTQTANNELMIKWINNYKEKIKKLFIPVGLFQLSIVILINYRLRGVSTLFNCVIGFGFVVVVTGLGVIGSDIGLRSTHLSSSDPSAHCLMPSHLLSLVTQAPYLHRNYNKVFNFNEKKTITVNINANMVVKCWLDILKCIVVFIPYVCFAHKSLVSSELSEQSARPSQTADDSIHCPFEQLNASSGLLIVNIEIRSNNPIKNTIKITIRVQDKITKNMLRAQISYTLNITHMTCMYCVMNNDQVIVRNIRPKGESGSGVAFLGNAKSTSSAEELTNTVQDGTVCRFSSFLSQKTPSPETILNEAINELISLRCVTDQGTRLVKQSPTTHLRIFIFIMDKCIMKHYCYVQQLIPYFDLGHGSWQNQKFYGRPK</sequence>
<protein>
    <submittedName>
        <fullName evidence="2">Uncharacterized protein</fullName>
    </submittedName>
</protein>